<sequence>MENPTDSDLMEEMFRIGASFHEMAISMANIKPITKDIAYNSQGVNEKMEKPLTPLKAIRAKCRDCCGDQAIEIKSCPSQDCILWKFRAGTRPKEGYDKSPLKTIRAYCLSCGELNSSNDIKLCKLKNCPLYHLRFGKGGRNLSDAEKKKRSARLKEARKAKG</sequence>
<gene>
    <name evidence="2" type="ORF">SAMN06295933_0266</name>
</gene>
<keyword evidence="3" id="KW-1185">Reference proteome</keyword>
<dbReference type="AlphaFoldDB" id="A0A1X7C3C7"/>
<evidence type="ECO:0000256" key="1">
    <source>
        <dbReference type="SAM" id="MobiDB-lite"/>
    </source>
</evidence>
<evidence type="ECO:0000313" key="2">
    <source>
        <dbReference type="EMBL" id="SME89295.1"/>
    </source>
</evidence>
<feature type="region of interest" description="Disordered" evidence="1">
    <location>
        <begin position="141"/>
        <end position="162"/>
    </location>
</feature>
<dbReference type="EMBL" id="FWZU01000001">
    <property type="protein sequence ID" value="SME89295.1"/>
    <property type="molecule type" value="Genomic_DNA"/>
</dbReference>
<evidence type="ECO:0000313" key="3">
    <source>
        <dbReference type="Proteomes" id="UP000192906"/>
    </source>
</evidence>
<proteinExistence type="predicted"/>
<feature type="compositionally biased region" description="Basic and acidic residues" evidence="1">
    <location>
        <begin position="143"/>
        <end position="162"/>
    </location>
</feature>
<dbReference type="OrthoDB" id="1868456at2"/>
<dbReference type="Proteomes" id="UP000192906">
    <property type="component" value="Unassembled WGS sequence"/>
</dbReference>
<dbReference type="STRING" id="1519643.SAMN06295933_0266"/>
<organism evidence="2 3">
    <name type="scientific">Desulfovibrio gilichinskyi</name>
    <dbReference type="NCBI Taxonomy" id="1519643"/>
    <lineage>
        <taxon>Bacteria</taxon>
        <taxon>Pseudomonadati</taxon>
        <taxon>Thermodesulfobacteriota</taxon>
        <taxon>Desulfovibrionia</taxon>
        <taxon>Desulfovibrionales</taxon>
        <taxon>Desulfovibrionaceae</taxon>
        <taxon>Desulfovibrio</taxon>
    </lineage>
</organism>
<protein>
    <submittedName>
        <fullName evidence="2">Uncharacterized protein</fullName>
    </submittedName>
</protein>
<name>A0A1X7C3C7_9BACT</name>
<reference evidence="3" key="1">
    <citation type="submission" date="2017-04" db="EMBL/GenBank/DDBJ databases">
        <authorList>
            <person name="Varghese N."/>
            <person name="Submissions S."/>
        </authorList>
    </citation>
    <scope>NUCLEOTIDE SEQUENCE [LARGE SCALE GENOMIC DNA]</scope>
    <source>
        <strain evidence="3">K3S</strain>
    </source>
</reference>
<accession>A0A1X7C3C7</accession>
<dbReference type="RefSeq" id="WP_085097199.1">
    <property type="nucleotide sequence ID" value="NZ_FWZU01000001.1"/>
</dbReference>